<proteinExistence type="predicted"/>
<keyword evidence="4" id="KW-1185">Reference proteome</keyword>
<dbReference type="Proteomes" id="UP000605970">
    <property type="component" value="Unassembled WGS sequence"/>
</dbReference>
<reference evidence="3" key="1">
    <citation type="journal article" date="2020" name="Ecol. Evol.">
        <title>Genome structure and content of the rice root-knot nematode (Meloidogyne graminicola).</title>
        <authorList>
            <person name="Phan N.T."/>
            <person name="Danchin E.G.J."/>
            <person name="Klopp C."/>
            <person name="Perfus-Barbeoch L."/>
            <person name="Kozlowski D.K."/>
            <person name="Koutsovoulos G.D."/>
            <person name="Lopez-Roques C."/>
            <person name="Bouchez O."/>
            <person name="Zahm M."/>
            <person name="Besnard G."/>
            <person name="Bellafiore S."/>
        </authorList>
    </citation>
    <scope>NUCLEOTIDE SEQUENCE</scope>
    <source>
        <strain evidence="3">VN-18</strain>
    </source>
</reference>
<evidence type="ECO:0000313" key="3">
    <source>
        <dbReference type="EMBL" id="KAF7637782.1"/>
    </source>
</evidence>
<accession>A0A8S9ZXX1</accession>
<feature type="transmembrane region" description="Helical" evidence="2">
    <location>
        <begin position="363"/>
        <end position="383"/>
    </location>
</feature>
<evidence type="ECO:0000256" key="2">
    <source>
        <dbReference type="SAM" id="Phobius"/>
    </source>
</evidence>
<dbReference type="OrthoDB" id="6493944at2759"/>
<keyword evidence="2" id="KW-0812">Transmembrane</keyword>
<dbReference type="PANTHER" id="PTHR36300:SF1">
    <property type="entry name" value="RAW, ISOFORM A"/>
    <property type="match status" value="1"/>
</dbReference>
<feature type="compositionally biased region" description="Low complexity" evidence="1">
    <location>
        <begin position="26"/>
        <end position="37"/>
    </location>
</feature>
<dbReference type="GO" id="GO:0005886">
    <property type="term" value="C:plasma membrane"/>
    <property type="evidence" value="ECO:0007669"/>
    <property type="project" value="TreeGrafter"/>
</dbReference>
<dbReference type="AlphaFoldDB" id="A0A8S9ZXX1"/>
<comment type="caution">
    <text evidence="3">The sequence shown here is derived from an EMBL/GenBank/DDBJ whole genome shotgun (WGS) entry which is preliminary data.</text>
</comment>
<protein>
    <submittedName>
        <fullName evidence="3">Uncharacterized protein</fullName>
    </submittedName>
</protein>
<dbReference type="PANTHER" id="PTHR36300">
    <property type="entry name" value="RAW, ISOFORM A"/>
    <property type="match status" value="1"/>
</dbReference>
<keyword evidence="2" id="KW-1133">Transmembrane helix</keyword>
<name>A0A8S9ZXX1_9BILA</name>
<evidence type="ECO:0000313" key="4">
    <source>
        <dbReference type="Proteomes" id="UP000605970"/>
    </source>
</evidence>
<feature type="region of interest" description="Disordered" evidence="1">
    <location>
        <begin position="15"/>
        <end position="37"/>
    </location>
</feature>
<evidence type="ECO:0000256" key="1">
    <source>
        <dbReference type="SAM" id="MobiDB-lite"/>
    </source>
</evidence>
<dbReference type="EMBL" id="JABEBT010000017">
    <property type="protein sequence ID" value="KAF7637782.1"/>
    <property type="molecule type" value="Genomic_DNA"/>
</dbReference>
<gene>
    <name evidence="3" type="ORF">Mgra_00002756</name>
</gene>
<organism evidence="3 4">
    <name type="scientific">Meloidogyne graminicola</name>
    <dbReference type="NCBI Taxonomy" id="189291"/>
    <lineage>
        <taxon>Eukaryota</taxon>
        <taxon>Metazoa</taxon>
        <taxon>Ecdysozoa</taxon>
        <taxon>Nematoda</taxon>
        <taxon>Chromadorea</taxon>
        <taxon>Rhabditida</taxon>
        <taxon>Tylenchina</taxon>
        <taxon>Tylenchomorpha</taxon>
        <taxon>Tylenchoidea</taxon>
        <taxon>Meloidogynidae</taxon>
        <taxon>Meloidogyninae</taxon>
        <taxon>Meloidogyne</taxon>
    </lineage>
</organism>
<keyword evidence="2" id="KW-0472">Membrane</keyword>
<sequence>MPPLPRINTMCDSLSQHQQNFKKSNKTTTISSSKSSNSIIGGGGGGNINYEPMIELIINGSTNNCGIKEYSITYNNNNQNKIKQKHGISSFEKTEKLRVNGCLTSPVGYDVFLSCSSSSELDWITQKAVPELHKNGLSYTSTLMCDSRMRIPFLHTASHILYYIPSYKTFLSGMIEIAYFIGHSDWQVTVCVPREAECIVLLDGQKEKLDPEIFSAVERRNECYRMAFCYLKDMAARRQVKVFTRVEDAIKHIRDQIINYQNIDNNKLENQIQKQKEIKNNDEKTIIFSPSIGRKTALRQILEKQHLVKERTSQNLLAYLQEASARGQKLELDLKEIRPDLNEKINEIQGNNENLLNLPNKKYIFIFIIIFIKFCQLILTKLIKNILLNIYFH</sequence>